<dbReference type="AlphaFoldDB" id="A0AAU9U050"/>
<evidence type="ECO:0000313" key="1">
    <source>
        <dbReference type="EMBL" id="CAH2092593.1"/>
    </source>
</evidence>
<accession>A0AAU9U050</accession>
<reference evidence="1" key="1">
    <citation type="submission" date="2022-03" db="EMBL/GenBank/DDBJ databases">
        <authorList>
            <person name="Tunstrom K."/>
        </authorList>
    </citation>
    <scope>NUCLEOTIDE SEQUENCE</scope>
</reference>
<keyword evidence="2" id="KW-1185">Reference proteome</keyword>
<organism evidence="1 2">
    <name type="scientific">Euphydryas editha</name>
    <name type="common">Edith's checkerspot</name>
    <dbReference type="NCBI Taxonomy" id="104508"/>
    <lineage>
        <taxon>Eukaryota</taxon>
        <taxon>Metazoa</taxon>
        <taxon>Ecdysozoa</taxon>
        <taxon>Arthropoda</taxon>
        <taxon>Hexapoda</taxon>
        <taxon>Insecta</taxon>
        <taxon>Pterygota</taxon>
        <taxon>Neoptera</taxon>
        <taxon>Endopterygota</taxon>
        <taxon>Lepidoptera</taxon>
        <taxon>Glossata</taxon>
        <taxon>Ditrysia</taxon>
        <taxon>Papilionoidea</taxon>
        <taxon>Nymphalidae</taxon>
        <taxon>Nymphalinae</taxon>
        <taxon>Euphydryas</taxon>
    </lineage>
</organism>
<dbReference type="Proteomes" id="UP001153954">
    <property type="component" value="Unassembled WGS sequence"/>
</dbReference>
<gene>
    <name evidence="1" type="ORF">EEDITHA_LOCUS8340</name>
</gene>
<dbReference type="InterPro" id="IPR043504">
    <property type="entry name" value="Peptidase_S1_PA_chymotrypsin"/>
</dbReference>
<dbReference type="SUPFAM" id="SSF50494">
    <property type="entry name" value="Trypsin-like serine proteases"/>
    <property type="match status" value="1"/>
</dbReference>
<evidence type="ECO:0000313" key="2">
    <source>
        <dbReference type="Proteomes" id="UP001153954"/>
    </source>
</evidence>
<dbReference type="InterPro" id="IPR009003">
    <property type="entry name" value="Peptidase_S1_PA"/>
</dbReference>
<sequence length="185" mass="21573">MSRQEQLQVENVAGNQSFRRQSWITIGYNDTSHTTIHDIALINLVQKDGIYEYLHLPRPDRIPFPVYLSDFRNNKTYLYRSGWVFAGFGYIDQNHIEDNNVLEYTYFEAVPVDCDEWIPREWGRFICLLDETGLAGLASGAPLFWFVSPNWIKFCGIGSFSLKKDKDHILVFTDLVPYVNKLYGF</sequence>
<comment type="caution">
    <text evidence="1">The sequence shown here is derived from an EMBL/GenBank/DDBJ whole genome shotgun (WGS) entry which is preliminary data.</text>
</comment>
<name>A0AAU9U050_EUPED</name>
<proteinExistence type="predicted"/>
<dbReference type="Gene3D" id="2.40.10.10">
    <property type="entry name" value="Trypsin-like serine proteases"/>
    <property type="match status" value="2"/>
</dbReference>
<protein>
    <submittedName>
        <fullName evidence="1">Uncharacterized protein</fullName>
    </submittedName>
</protein>
<dbReference type="EMBL" id="CAKOGL010000012">
    <property type="protein sequence ID" value="CAH2092593.1"/>
    <property type="molecule type" value="Genomic_DNA"/>
</dbReference>